<dbReference type="EMBL" id="BARU01017530">
    <property type="protein sequence ID" value="GAH60791.1"/>
    <property type="molecule type" value="Genomic_DNA"/>
</dbReference>
<feature type="non-terminal residue" evidence="1">
    <location>
        <position position="1"/>
    </location>
</feature>
<gene>
    <name evidence="1" type="ORF">S03H2_29065</name>
</gene>
<accession>X1GSA2</accession>
<evidence type="ECO:0008006" key="2">
    <source>
        <dbReference type="Google" id="ProtNLM"/>
    </source>
</evidence>
<name>X1GSA2_9ZZZZ</name>
<protein>
    <recommendedName>
        <fullName evidence="2">Bacterial transcriptional activator domain-containing protein</fullName>
    </recommendedName>
</protein>
<evidence type="ECO:0000313" key="1">
    <source>
        <dbReference type="EMBL" id="GAH60791.1"/>
    </source>
</evidence>
<dbReference type="AlphaFoldDB" id="X1GSA2"/>
<reference evidence="1" key="1">
    <citation type="journal article" date="2014" name="Front. Microbiol.">
        <title>High frequency of phylogenetically diverse reductive dehalogenase-homologous genes in deep subseafloor sedimentary metagenomes.</title>
        <authorList>
            <person name="Kawai M."/>
            <person name="Futagami T."/>
            <person name="Toyoda A."/>
            <person name="Takaki Y."/>
            <person name="Nishi S."/>
            <person name="Hori S."/>
            <person name="Arai W."/>
            <person name="Tsubouchi T."/>
            <person name="Morono Y."/>
            <person name="Uchiyama I."/>
            <person name="Ito T."/>
            <person name="Fujiyama A."/>
            <person name="Inagaki F."/>
            <person name="Takami H."/>
        </authorList>
    </citation>
    <scope>NUCLEOTIDE SEQUENCE</scope>
    <source>
        <strain evidence="1">Expedition CK06-06</strain>
    </source>
</reference>
<comment type="caution">
    <text evidence="1">The sequence shown here is derived from an EMBL/GenBank/DDBJ whole genome shotgun (WGS) entry which is preliminary data.</text>
</comment>
<sequence length="138" mass="16105">SWPVRLLLELTAGKWSRAELADNPVEARRLAEETYGWAKRALELNPNYRRAEFIKRTYLDEYDTDRATKERLALLEKDPSNRGNLRRLLGIYQRERKTEQARQLLINLRALSPRCLAGLSVRLSHSFDSWPGQMYSSA</sequence>
<organism evidence="1">
    <name type="scientific">marine sediment metagenome</name>
    <dbReference type="NCBI Taxonomy" id="412755"/>
    <lineage>
        <taxon>unclassified sequences</taxon>
        <taxon>metagenomes</taxon>
        <taxon>ecological metagenomes</taxon>
    </lineage>
</organism>
<proteinExistence type="predicted"/>